<keyword evidence="1" id="KW-0812">Transmembrane</keyword>
<feature type="transmembrane region" description="Helical" evidence="1">
    <location>
        <begin position="322"/>
        <end position="349"/>
    </location>
</feature>
<dbReference type="RefSeq" id="WP_184750249.1">
    <property type="nucleotide sequence ID" value="NZ_BAAAJR010000010.1"/>
</dbReference>
<keyword evidence="3" id="KW-1185">Reference proteome</keyword>
<feature type="transmembrane region" description="Helical" evidence="1">
    <location>
        <begin position="233"/>
        <end position="255"/>
    </location>
</feature>
<sequence>MLAIYVGLWCFEGAVRKWVPGTGTVMYVFRDAVLMITFVSLLWAGHWRARRTGWFWALALVAAVMTALQVIGGSLSLGAATAGVRSYLAPLMLLAFLLAFPPRRPVFVVTVVVAIALMANLPLVIVQVLSAPDSVVNQEIGGEAAYFVNPGEVVRPSGTFSAPIGLVGLAGLGAALGLAGTESKVIPRWVAIACVVAAVTLTALSGARTAVILVMVVVAAFVWMLIRRGSFSSLLGLAAMAALIAATIWIAGTLFPGVIDSFSDRVELASQAEETDARILGGILGYAEGPLTLFGAGAGAGSSAAFLALGSTVVIETESQKWVYELGVVGFLLATARLVVVAGVLTYILVGAGKAPAHVVTVGALFSATLLIGGVTQQPSTQGVFAIMLILLATRWMHPTSAPDTSAVMPIAHGVTRWRTRSPARSWSVR</sequence>
<protein>
    <recommendedName>
        <fullName evidence="4">O-antigen ligase family protein</fullName>
    </recommendedName>
</protein>
<feature type="transmembrane region" description="Helical" evidence="1">
    <location>
        <begin position="210"/>
        <end position="226"/>
    </location>
</feature>
<evidence type="ECO:0000256" key="1">
    <source>
        <dbReference type="SAM" id="Phobius"/>
    </source>
</evidence>
<organism evidence="2 3">
    <name type="scientific">Microbacterium thalassium</name>
    <dbReference type="NCBI Taxonomy" id="362649"/>
    <lineage>
        <taxon>Bacteria</taxon>
        <taxon>Bacillati</taxon>
        <taxon>Actinomycetota</taxon>
        <taxon>Actinomycetes</taxon>
        <taxon>Micrococcales</taxon>
        <taxon>Microbacteriaceae</taxon>
        <taxon>Microbacterium</taxon>
    </lineage>
</organism>
<feature type="transmembrane region" description="Helical" evidence="1">
    <location>
        <begin position="186"/>
        <end position="204"/>
    </location>
</feature>
<dbReference type="AlphaFoldDB" id="A0A7X0FP89"/>
<dbReference type="EMBL" id="JACHML010000001">
    <property type="protein sequence ID" value="MBB6391071.1"/>
    <property type="molecule type" value="Genomic_DNA"/>
</dbReference>
<feature type="transmembrane region" description="Helical" evidence="1">
    <location>
        <begin position="27"/>
        <end position="46"/>
    </location>
</feature>
<keyword evidence="1" id="KW-1133">Transmembrane helix</keyword>
<feature type="transmembrane region" description="Helical" evidence="1">
    <location>
        <begin position="293"/>
        <end position="315"/>
    </location>
</feature>
<dbReference type="Proteomes" id="UP000537775">
    <property type="component" value="Unassembled WGS sequence"/>
</dbReference>
<feature type="transmembrane region" description="Helical" evidence="1">
    <location>
        <begin position="160"/>
        <end position="179"/>
    </location>
</feature>
<reference evidence="2 3" key="1">
    <citation type="submission" date="2020-08" db="EMBL/GenBank/DDBJ databases">
        <title>Sequencing the genomes of 1000 actinobacteria strains.</title>
        <authorList>
            <person name="Klenk H.-P."/>
        </authorList>
    </citation>
    <scope>NUCLEOTIDE SEQUENCE [LARGE SCALE GENOMIC DNA]</scope>
    <source>
        <strain evidence="2 3">DSM 12511</strain>
    </source>
</reference>
<feature type="transmembrane region" description="Helical" evidence="1">
    <location>
        <begin position="77"/>
        <end position="99"/>
    </location>
</feature>
<accession>A0A7X0FP89</accession>
<evidence type="ECO:0000313" key="3">
    <source>
        <dbReference type="Proteomes" id="UP000537775"/>
    </source>
</evidence>
<comment type="caution">
    <text evidence="2">The sequence shown here is derived from an EMBL/GenBank/DDBJ whole genome shotgun (WGS) entry which is preliminary data.</text>
</comment>
<name>A0A7X0FP89_9MICO</name>
<proteinExistence type="predicted"/>
<feature type="transmembrane region" description="Helical" evidence="1">
    <location>
        <begin position="53"/>
        <end position="71"/>
    </location>
</feature>
<keyword evidence="1" id="KW-0472">Membrane</keyword>
<evidence type="ECO:0000313" key="2">
    <source>
        <dbReference type="EMBL" id="MBB6391071.1"/>
    </source>
</evidence>
<evidence type="ECO:0008006" key="4">
    <source>
        <dbReference type="Google" id="ProtNLM"/>
    </source>
</evidence>
<gene>
    <name evidence="2" type="ORF">HD594_001384</name>
</gene>
<feature type="transmembrane region" description="Helical" evidence="1">
    <location>
        <begin position="106"/>
        <end position="129"/>
    </location>
</feature>